<protein>
    <recommendedName>
        <fullName evidence="1">UPF0310 protein ENK37_08540</fullName>
    </recommendedName>
</protein>
<dbReference type="Pfam" id="PF01878">
    <property type="entry name" value="EVE"/>
    <property type="match status" value="1"/>
</dbReference>
<dbReference type="NCBIfam" id="NF002616">
    <property type="entry name" value="PRK02268.1-2"/>
    <property type="match status" value="1"/>
</dbReference>
<organism evidence="3">
    <name type="scientific">Oceanithermus profundus</name>
    <dbReference type="NCBI Taxonomy" id="187137"/>
    <lineage>
        <taxon>Bacteria</taxon>
        <taxon>Thermotogati</taxon>
        <taxon>Deinococcota</taxon>
        <taxon>Deinococci</taxon>
        <taxon>Thermales</taxon>
        <taxon>Thermaceae</taxon>
        <taxon>Oceanithermus</taxon>
    </lineage>
</organism>
<comment type="similarity">
    <text evidence="1">Belongs to the UPF0310 family.</text>
</comment>
<name>A0A7C4ZS03_9DEIN</name>
<comment type="caution">
    <text evidence="3">The sequence shown here is derived from an EMBL/GenBank/DDBJ whole genome shotgun (WGS) entry which is preliminary data.</text>
</comment>
<dbReference type="Gene3D" id="3.10.590.10">
    <property type="entry name" value="ph1033 like domains"/>
    <property type="match status" value="1"/>
</dbReference>
<dbReference type="HAMAP" id="MF_00771">
    <property type="entry name" value="UPF0310"/>
    <property type="match status" value="1"/>
</dbReference>
<evidence type="ECO:0000259" key="2">
    <source>
        <dbReference type="Pfam" id="PF01878"/>
    </source>
</evidence>
<evidence type="ECO:0000313" key="3">
    <source>
        <dbReference type="EMBL" id="HGY10080.1"/>
    </source>
</evidence>
<dbReference type="SUPFAM" id="SSF88697">
    <property type="entry name" value="PUA domain-like"/>
    <property type="match status" value="1"/>
</dbReference>
<accession>A0A7C4ZS03</accession>
<feature type="domain" description="EVE" evidence="2">
    <location>
        <begin position="7"/>
        <end position="138"/>
    </location>
</feature>
<evidence type="ECO:0000256" key="1">
    <source>
        <dbReference type="HAMAP-Rule" id="MF_00771"/>
    </source>
</evidence>
<dbReference type="InterPro" id="IPR002740">
    <property type="entry name" value="EVE_domain"/>
</dbReference>
<dbReference type="Proteomes" id="UP000885759">
    <property type="component" value="Unassembled WGS sequence"/>
</dbReference>
<reference evidence="3" key="1">
    <citation type="journal article" date="2020" name="mSystems">
        <title>Genome- and Community-Level Interaction Insights into Carbon Utilization and Element Cycling Functions of Hydrothermarchaeota in Hydrothermal Sediment.</title>
        <authorList>
            <person name="Zhou Z."/>
            <person name="Liu Y."/>
            <person name="Xu W."/>
            <person name="Pan J."/>
            <person name="Luo Z.H."/>
            <person name="Li M."/>
        </authorList>
    </citation>
    <scope>NUCLEOTIDE SEQUENCE [LARGE SCALE GENOMIC DNA]</scope>
    <source>
        <strain evidence="3">HyVt-570</strain>
    </source>
</reference>
<dbReference type="AlphaFoldDB" id="A0A7C4ZS03"/>
<dbReference type="EMBL" id="DRPZ01000217">
    <property type="protein sequence ID" value="HGY10080.1"/>
    <property type="molecule type" value="Genomic_DNA"/>
</dbReference>
<sequence length="147" mass="17147">MSREERRFWIGVASRDHVLRGVREGFAQLNHGKARALERMREGDGLIYYSPKERFGEREPCQRFTAIGRVVGEAYRVDAGGGFQPYRRDVAFFAEAREVPIRPLLETLDFIRDSRRWGYAFRFGHLEIGRDDFERIARAMLGAFPSF</sequence>
<gene>
    <name evidence="3" type="ORF">ENK37_08540</name>
</gene>
<dbReference type="InterPro" id="IPR015947">
    <property type="entry name" value="PUA-like_sf"/>
</dbReference>
<dbReference type="InterPro" id="IPR022996">
    <property type="entry name" value="UPF0310"/>
</dbReference>
<dbReference type="CDD" id="cd21132">
    <property type="entry name" value="EVE-like"/>
    <property type="match status" value="1"/>
</dbReference>
<proteinExistence type="inferred from homology"/>